<feature type="region of interest" description="Disordered" evidence="1">
    <location>
        <begin position="189"/>
        <end position="256"/>
    </location>
</feature>
<organism evidence="2 3">
    <name type="scientific">Debaryomyces hansenii (strain ATCC 36239 / CBS 767 / BCRC 21394 / JCM 1990 / NBRC 0083 / IGC 2968)</name>
    <name type="common">Yeast</name>
    <name type="synonym">Torulaspora hansenii</name>
    <dbReference type="NCBI Taxonomy" id="284592"/>
    <lineage>
        <taxon>Eukaryota</taxon>
        <taxon>Fungi</taxon>
        <taxon>Dikarya</taxon>
        <taxon>Ascomycota</taxon>
        <taxon>Saccharomycotina</taxon>
        <taxon>Pichiomycetes</taxon>
        <taxon>Debaryomycetaceae</taxon>
        <taxon>Debaryomyces</taxon>
    </lineage>
</organism>
<name>Q6BRL9_DEBHA</name>
<dbReference type="RefSeq" id="XP_459151.2">
    <property type="nucleotide sequence ID" value="XM_459151.1"/>
</dbReference>
<feature type="region of interest" description="Disordered" evidence="1">
    <location>
        <begin position="150"/>
        <end position="169"/>
    </location>
</feature>
<dbReference type="Proteomes" id="UP000000599">
    <property type="component" value="Chromosome D"/>
</dbReference>
<evidence type="ECO:0000313" key="3">
    <source>
        <dbReference type="Proteomes" id="UP000000599"/>
    </source>
</evidence>
<dbReference type="EMBL" id="CR382136">
    <property type="protein sequence ID" value="CAG87322.2"/>
    <property type="molecule type" value="Genomic_DNA"/>
</dbReference>
<dbReference type="InParanoid" id="Q6BRL9"/>
<proteinExistence type="predicted"/>
<dbReference type="KEGG" id="dha:DEHA2D15378g"/>
<gene>
    <name evidence="2" type="ordered locus">DEHA2D15378g</name>
</gene>
<dbReference type="AlphaFoldDB" id="Q6BRL9"/>
<dbReference type="GeneID" id="2901454"/>
<accession>Q6BRL9</accession>
<evidence type="ECO:0000256" key="1">
    <source>
        <dbReference type="SAM" id="MobiDB-lite"/>
    </source>
</evidence>
<reference evidence="2 3" key="1">
    <citation type="journal article" date="2004" name="Nature">
        <title>Genome evolution in yeasts.</title>
        <authorList>
            <consortium name="Genolevures"/>
            <person name="Dujon B."/>
            <person name="Sherman D."/>
            <person name="Fischer G."/>
            <person name="Durrens P."/>
            <person name="Casaregola S."/>
            <person name="Lafontaine I."/>
            <person name="de Montigny J."/>
            <person name="Marck C."/>
            <person name="Neuveglise C."/>
            <person name="Talla E."/>
            <person name="Goffard N."/>
            <person name="Frangeul L."/>
            <person name="Aigle M."/>
            <person name="Anthouard V."/>
            <person name="Babour A."/>
            <person name="Barbe V."/>
            <person name="Barnay S."/>
            <person name="Blanchin S."/>
            <person name="Beckerich J.M."/>
            <person name="Beyne E."/>
            <person name="Bleykasten C."/>
            <person name="Boisrame A."/>
            <person name="Boyer J."/>
            <person name="Cattolico L."/>
            <person name="Confanioleri F."/>
            <person name="de Daruvar A."/>
            <person name="Despons L."/>
            <person name="Fabre E."/>
            <person name="Fairhead C."/>
            <person name="Ferry-Dumazet H."/>
            <person name="Groppi A."/>
            <person name="Hantraye F."/>
            <person name="Hennequin C."/>
            <person name="Jauniaux N."/>
            <person name="Joyet P."/>
            <person name="Kachouri R."/>
            <person name="Kerrest A."/>
            <person name="Koszul R."/>
            <person name="Lemaire M."/>
            <person name="Lesur I."/>
            <person name="Ma L."/>
            <person name="Muller H."/>
            <person name="Nicaud J.M."/>
            <person name="Nikolski M."/>
            <person name="Oztas S."/>
            <person name="Ozier-Kalogeropoulos O."/>
            <person name="Pellenz S."/>
            <person name="Potier S."/>
            <person name="Richard G.F."/>
            <person name="Straub M.L."/>
            <person name="Suleau A."/>
            <person name="Swennene D."/>
            <person name="Tekaia F."/>
            <person name="Wesolowski-Louvel M."/>
            <person name="Westhof E."/>
            <person name="Wirth B."/>
            <person name="Zeniou-Meyer M."/>
            <person name="Zivanovic I."/>
            <person name="Bolotin-Fukuhara M."/>
            <person name="Thierry A."/>
            <person name="Bouchier C."/>
            <person name="Caudron B."/>
            <person name="Scarpelli C."/>
            <person name="Gaillardin C."/>
            <person name="Weissenbach J."/>
            <person name="Wincker P."/>
            <person name="Souciet J.L."/>
        </authorList>
    </citation>
    <scope>NUCLEOTIDE SEQUENCE [LARGE SCALE GENOMIC DNA]</scope>
    <source>
        <strain evidence="3">ATCC 36239 / CBS 767 / BCRC 21394 / JCM 1990 / NBRC 0083 / IGC 2968</strain>
    </source>
</reference>
<dbReference type="OrthoDB" id="3984304at2759"/>
<dbReference type="eggNOG" id="ENOG502SFR5">
    <property type="taxonomic scope" value="Eukaryota"/>
</dbReference>
<feature type="compositionally biased region" description="Low complexity" evidence="1">
    <location>
        <begin position="235"/>
        <end position="246"/>
    </location>
</feature>
<sequence>MDKNRSVSLSGACDANKWSQHKFKDTSLFDKYVIYVQYFSMFTGAIHDIDDKGYDRLEAMEKKGIEYSGSRLQRPRYPQSAPATRYPLGMARNSLNENLSMLSVTRYSINKSCSNILQSDSVNTKHAQFDRNCENFGKFVNEFKKRNETESLNNCNNPDREQAHSAGNRGEGILSLTIFGNSSVSHRVRSLPSSSHLGRDARNVNNENLGKKGIGGARSPSPMRMGRSLGRLTSSREFASSFSSNSKPQGSIKLHNSEPSSFFEIESEVTSELEEESPISYSDIQATITSPHHPPFALPIESNQRKILRPNNLFSHNNASLTRADYFQDYMEEIMARWRPGHSQFNVDDTMDGKHPYQQETFELEAKAAKINPYNPFITLKAWFNRKAAIPDLENQNQTINHSKTDKERNKPMRDTLVPQLPEISERLKKIEFKINSSNSIIPKPFKPGECSHVTKVLRQSSTQQELTPIDGPSYTPKALPFNDYDLNFETKDCFSSHKPEKGSNAIIDSMDEDIRDLLNGFDNFLSDCFQSFLNACSSTGKMCFNPT</sequence>
<dbReference type="VEuPathDB" id="FungiDB:DEHA2D15378g"/>
<dbReference type="HOGENOM" id="CLU_496970_0_0_1"/>
<protein>
    <submittedName>
        <fullName evidence="2">DEHA2D15378p</fullName>
    </submittedName>
</protein>
<keyword evidence="3" id="KW-1185">Reference proteome</keyword>
<evidence type="ECO:0000313" key="2">
    <source>
        <dbReference type="EMBL" id="CAG87322.2"/>
    </source>
</evidence>